<dbReference type="GO" id="GO:0006310">
    <property type="term" value="P:DNA recombination"/>
    <property type="evidence" value="ECO:0007669"/>
    <property type="project" value="UniProtKB-KW"/>
</dbReference>
<comment type="caution">
    <text evidence="10">The sequence shown here is derived from an EMBL/GenBank/DDBJ whole genome shotgun (WGS) entry which is preliminary data.</text>
</comment>
<dbReference type="PANTHER" id="PTHR45674">
    <property type="entry name" value="DNA LIGASE 1/3 FAMILY MEMBER"/>
    <property type="match status" value="1"/>
</dbReference>
<evidence type="ECO:0000256" key="3">
    <source>
        <dbReference type="ARBA" id="ARBA00022741"/>
    </source>
</evidence>
<keyword evidence="3" id="KW-0547">Nucleotide-binding</keyword>
<evidence type="ECO:0000256" key="2">
    <source>
        <dbReference type="ARBA" id="ARBA00022598"/>
    </source>
</evidence>
<dbReference type="Pfam" id="PF04675">
    <property type="entry name" value="DNA_ligase_A_N"/>
    <property type="match status" value="1"/>
</dbReference>
<dbReference type="PANTHER" id="PTHR45674:SF4">
    <property type="entry name" value="DNA LIGASE 1"/>
    <property type="match status" value="1"/>
</dbReference>
<dbReference type="PROSITE" id="PS00697">
    <property type="entry name" value="DNA_LIGASE_A1"/>
    <property type="match status" value="1"/>
</dbReference>
<keyword evidence="5" id="KW-0067">ATP-binding</keyword>
<dbReference type="Gene3D" id="1.10.3260.10">
    <property type="entry name" value="DNA ligase, ATP-dependent, N-terminal domain"/>
    <property type="match status" value="1"/>
</dbReference>
<dbReference type="Proteomes" id="UP000701698">
    <property type="component" value="Unassembled WGS sequence"/>
</dbReference>
<comment type="similarity">
    <text evidence="1">Belongs to the ATP-dependent DNA ligase family.</text>
</comment>
<accession>A0A955LH71</accession>
<evidence type="ECO:0000256" key="4">
    <source>
        <dbReference type="ARBA" id="ARBA00022763"/>
    </source>
</evidence>
<dbReference type="SUPFAM" id="SSF117018">
    <property type="entry name" value="ATP-dependent DNA ligase DNA-binding domain"/>
    <property type="match status" value="1"/>
</dbReference>
<keyword evidence="7" id="KW-0234">DNA repair</keyword>
<sequence>MLFSEFTHYLDKLEQISSKNEMVKILSELILSLDEGEISRALYLSLGQLGPLYDSILFNMSDKLIIQAISEYSGVNEENISGKLSNIGDAGLVSAEYANSNGGSGMNILEVFDALKDIAMAHGEGSVKEKINKTASLMKPMSEAESKYVVRIILERLRMGIAEATIMDALSWAKTESKSDRKIIESAFNVYPDIGYIAETYMKEGVEGMTSVNISPGIPIRPAQSERLPTPEKIIDKLEQFAIEPKMDGFRAQIHVWGSGQDRTARIFSRNLNETTEMFPEIIEAIKLLPIESGIFDSEAIAYNPETGEFLP</sequence>
<dbReference type="InterPro" id="IPR036599">
    <property type="entry name" value="DNA_ligase_N_sf"/>
</dbReference>
<dbReference type="GO" id="GO:0006281">
    <property type="term" value="P:DNA repair"/>
    <property type="evidence" value="ECO:0007669"/>
    <property type="project" value="UniProtKB-KW"/>
</dbReference>
<organism evidence="10 11">
    <name type="scientific">candidate division WWE3 bacterium</name>
    <dbReference type="NCBI Taxonomy" id="2053526"/>
    <lineage>
        <taxon>Bacteria</taxon>
        <taxon>Katanobacteria</taxon>
    </lineage>
</organism>
<dbReference type="GO" id="GO:0005524">
    <property type="term" value="F:ATP binding"/>
    <property type="evidence" value="ECO:0007669"/>
    <property type="project" value="UniProtKB-KW"/>
</dbReference>
<evidence type="ECO:0000256" key="5">
    <source>
        <dbReference type="ARBA" id="ARBA00022840"/>
    </source>
</evidence>
<evidence type="ECO:0000259" key="9">
    <source>
        <dbReference type="Pfam" id="PF04675"/>
    </source>
</evidence>
<dbReference type="SUPFAM" id="SSF56091">
    <property type="entry name" value="DNA ligase/mRNA capping enzyme, catalytic domain"/>
    <property type="match status" value="1"/>
</dbReference>
<evidence type="ECO:0000256" key="7">
    <source>
        <dbReference type="ARBA" id="ARBA00023204"/>
    </source>
</evidence>
<dbReference type="InterPro" id="IPR012308">
    <property type="entry name" value="DNA_ligase_ATP-dep_N"/>
</dbReference>
<feature type="domain" description="DNA ligase ATP-dependent N-terminal" evidence="9">
    <location>
        <begin position="3"/>
        <end position="171"/>
    </location>
</feature>
<dbReference type="InterPro" id="IPR050191">
    <property type="entry name" value="ATP-dep_DNA_ligase"/>
</dbReference>
<feature type="domain" description="ATP-dependent DNA ligase family profile" evidence="8">
    <location>
        <begin position="226"/>
        <end position="312"/>
    </location>
</feature>
<dbReference type="InterPro" id="IPR016059">
    <property type="entry name" value="DNA_ligase_ATP-dep_CS"/>
</dbReference>
<dbReference type="GO" id="GO:0006273">
    <property type="term" value="P:lagging strand elongation"/>
    <property type="evidence" value="ECO:0007669"/>
    <property type="project" value="TreeGrafter"/>
</dbReference>
<dbReference type="AlphaFoldDB" id="A0A955LH71"/>
<feature type="non-terminal residue" evidence="10">
    <location>
        <position position="312"/>
    </location>
</feature>
<evidence type="ECO:0000313" key="11">
    <source>
        <dbReference type="Proteomes" id="UP000701698"/>
    </source>
</evidence>
<keyword evidence="4" id="KW-0227">DNA damage</keyword>
<dbReference type="EMBL" id="JAGQKX010000121">
    <property type="protein sequence ID" value="MCA9390530.1"/>
    <property type="molecule type" value="Genomic_DNA"/>
</dbReference>
<gene>
    <name evidence="10" type="ORF">KC571_03940</name>
</gene>
<dbReference type="Gene3D" id="3.30.470.30">
    <property type="entry name" value="DNA ligase/mRNA capping enzyme"/>
    <property type="match status" value="1"/>
</dbReference>
<reference evidence="10" key="1">
    <citation type="submission" date="2020-04" db="EMBL/GenBank/DDBJ databases">
        <authorList>
            <person name="Zhang T."/>
        </authorList>
    </citation>
    <scope>NUCLEOTIDE SEQUENCE</scope>
    <source>
        <strain evidence="10">HKST-UBA01</strain>
    </source>
</reference>
<reference evidence="10" key="2">
    <citation type="journal article" date="2021" name="Microbiome">
        <title>Successional dynamics and alternative stable states in a saline activated sludge microbial community over 9 years.</title>
        <authorList>
            <person name="Wang Y."/>
            <person name="Ye J."/>
            <person name="Ju F."/>
            <person name="Liu L."/>
            <person name="Boyd J.A."/>
            <person name="Deng Y."/>
            <person name="Parks D.H."/>
            <person name="Jiang X."/>
            <person name="Yin X."/>
            <person name="Woodcroft B.J."/>
            <person name="Tyson G.W."/>
            <person name="Hugenholtz P."/>
            <person name="Polz M.F."/>
            <person name="Zhang T."/>
        </authorList>
    </citation>
    <scope>NUCLEOTIDE SEQUENCE</scope>
    <source>
        <strain evidence="10">HKST-UBA01</strain>
    </source>
</reference>
<evidence type="ECO:0000256" key="6">
    <source>
        <dbReference type="ARBA" id="ARBA00023172"/>
    </source>
</evidence>
<protein>
    <submittedName>
        <fullName evidence="10">DNA ligase</fullName>
    </submittedName>
</protein>
<keyword evidence="2 10" id="KW-0436">Ligase</keyword>
<keyword evidence="6" id="KW-0233">DNA recombination</keyword>
<dbReference type="GO" id="GO:0003910">
    <property type="term" value="F:DNA ligase (ATP) activity"/>
    <property type="evidence" value="ECO:0007669"/>
    <property type="project" value="InterPro"/>
</dbReference>
<evidence type="ECO:0000313" key="10">
    <source>
        <dbReference type="EMBL" id="MCA9390530.1"/>
    </source>
</evidence>
<proteinExistence type="inferred from homology"/>
<dbReference type="Pfam" id="PF01068">
    <property type="entry name" value="DNA_ligase_A_M"/>
    <property type="match status" value="1"/>
</dbReference>
<dbReference type="GO" id="GO:0003677">
    <property type="term" value="F:DNA binding"/>
    <property type="evidence" value="ECO:0007669"/>
    <property type="project" value="InterPro"/>
</dbReference>
<evidence type="ECO:0000256" key="1">
    <source>
        <dbReference type="ARBA" id="ARBA00007572"/>
    </source>
</evidence>
<evidence type="ECO:0000259" key="8">
    <source>
        <dbReference type="Pfam" id="PF01068"/>
    </source>
</evidence>
<name>A0A955LH71_UNCKA</name>
<dbReference type="InterPro" id="IPR012310">
    <property type="entry name" value="DNA_ligase_ATP-dep_cent"/>
</dbReference>